<keyword evidence="6" id="KW-0739">Sodium transport</keyword>
<accession>A0A8C9V037</accession>
<dbReference type="AlphaFoldDB" id="A0A8C9V037"/>
<dbReference type="OrthoDB" id="6493944at2759"/>
<reference evidence="8" key="3">
    <citation type="submission" date="2025-09" db="UniProtKB">
        <authorList>
            <consortium name="Ensembl"/>
        </authorList>
    </citation>
    <scope>IDENTIFICATION</scope>
</reference>
<feature type="transmembrane region" description="Helical" evidence="7">
    <location>
        <begin position="369"/>
        <end position="385"/>
    </location>
</feature>
<evidence type="ECO:0000256" key="5">
    <source>
        <dbReference type="ARBA" id="ARBA00023136"/>
    </source>
</evidence>
<dbReference type="GO" id="GO:0015382">
    <property type="term" value="F:sodium:sulfate symporter activity"/>
    <property type="evidence" value="ECO:0007669"/>
    <property type="project" value="Ensembl"/>
</dbReference>
<keyword evidence="4 7" id="KW-1133">Transmembrane helix</keyword>
<reference evidence="8" key="2">
    <citation type="submission" date="2025-08" db="UniProtKB">
        <authorList>
            <consortium name="Ensembl"/>
        </authorList>
    </citation>
    <scope>IDENTIFICATION</scope>
</reference>
<protein>
    <submittedName>
        <fullName evidence="8">Solute carrier family 13 member 1</fullName>
    </submittedName>
</protein>
<evidence type="ECO:0000256" key="2">
    <source>
        <dbReference type="ARBA" id="ARBA00006772"/>
    </source>
</evidence>
<evidence type="ECO:0000256" key="3">
    <source>
        <dbReference type="ARBA" id="ARBA00022692"/>
    </source>
</evidence>
<evidence type="ECO:0000313" key="9">
    <source>
        <dbReference type="Proteomes" id="UP000694397"/>
    </source>
</evidence>
<dbReference type="Pfam" id="PF00939">
    <property type="entry name" value="Na_sulph_symp"/>
    <property type="match status" value="1"/>
</dbReference>
<evidence type="ECO:0000256" key="4">
    <source>
        <dbReference type="ARBA" id="ARBA00022989"/>
    </source>
</evidence>
<keyword evidence="5 7" id="KW-0472">Membrane</keyword>
<keyword evidence="6" id="KW-0813">Transport</keyword>
<organism evidence="8 9">
    <name type="scientific">Scleropages formosus</name>
    <name type="common">Asian bonytongue</name>
    <name type="synonym">Osteoglossum formosum</name>
    <dbReference type="NCBI Taxonomy" id="113540"/>
    <lineage>
        <taxon>Eukaryota</taxon>
        <taxon>Metazoa</taxon>
        <taxon>Chordata</taxon>
        <taxon>Craniata</taxon>
        <taxon>Vertebrata</taxon>
        <taxon>Euteleostomi</taxon>
        <taxon>Actinopterygii</taxon>
        <taxon>Neopterygii</taxon>
        <taxon>Teleostei</taxon>
        <taxon>Osteoglossocephala</taxon>
        <taxon>Osteoglossomorpha</taxon>
        <taxon>Osteoglossiformes</taxon>
        <taxon>Osteoglossidae</taxon>
        <taxon>Scleropages</taxon>
    </lineage>
</organism>
<name>A0A8C9V037_SCLFO</name>
<evidence type="ECO:0000313" key="8">
    <source>
        <dbReference type="Ensembl" id="ENSSFOP00015010692.2"/>
    </source>
</evidence>
<feature type="transmembrane region" description="Helical" evidence="7">
    <location>
        <begin position="103"/>
        <end position="120"/>
    </location>
</feature>
<proteinExistence type="inferred from homology"/>
<feature type="transmembrane region" description="Helical" evidence="7">
    <location>
        <begin position="126"/>
        <end position="156"/>
    </location>
</feature>
<dbReference type="Ensembl" id="ENSSFOT00015010838.2">
    <property type="protein sequence ID" value="ENSSFOP00015010692.2"/>
    <property type="gene ID" value="ENSSFOG00015006869.2"/>
</dbReference>
<reference evidence="8 9" key="1">
    <citation type="submission" date="2019-04" db="EMBL/GenBank/DDBJ databases">
        <authorList>
            <consortium name="Wellcome Sanger Institute Data Sharing"/>
        </authorList>
    </citation>
    <scope>NUCLEOTIDE SEQUENCE [LARGE SCALE GENOMIC DNA]</scope>
</reference>
<feature type="transmembrane region" description="Helical" evidence="7">
    <location>
        <begin position="506"/>
        <end position="523"/>
    </location>
</feature>
<feature type="transmembrane region" description="Helical" evidence="7">
    <location>
        <begin position="481"/>
        <end position="499"/>
    </location>
</feature>
<evidence type="ECO:0000256" key="7">
    <source>
        <dbReference type="SAM" id="Phobius"/>
    </source>
</evidence>
<comment type="subcellular location">
    <subcellularLocation>
        <location evidence="1">Membrane</location>
        <topology evidence="1">Multi-pass membrane protein</topology>
    </subcellularLocation>
</comment>
<sequence length="612" mass="67222">MCFSLRQQHQEAAKQVELLGCGLFVERQRFFRDSFSLGGQHRYVIPSRPAVVAECAFTLLLMAVYWLTEALPLSVTALLPALLFPLFGIMTSSQVASVYFKDFHLLLIGVVCLATSIEKWNLHKRIALKLVILVGVNPGWLMLGFMASSAFLSMWLSNTSTAAMVMPIVEAVIQQILSAEGRVSMHRRREMVGTCNPGLQLEGESRLPGNGEMPKAVLCAIPEDLLPHAEVMTLTCLPQVPVPEVQSRYRSRKDHMMCKGLSLSIAYSATIGGLTTLTGTSTNLIFAEQMKLYYPDCSSVNFGNWFLLCFPVTLIVLLLSWVWLHWLFLGSDFKSLLSFRREKSEREKATAKVIQEEYGTLGPLSPQEIITLVIFLLMVLLWFLREPGFMPGWASLFPDYVGYATDATVAVMMGLTLFVIPANLTSDLLCLPTETLISWKEFQSCMPWEIGILVGGGFVLAEGTKISGLSSWVGNLLTPLGSLPIGVIITITCILATSVTEVASNPATITIFLPILTALAEAIEVNPLYILIPTTLCTSFAFLLPASNPPNAIVFTYGHVSVLDMVKAGLGVNIIGVLVVLLAVSTWGIPLYDLNRYPSWAPLHPISNTTSF</sequence>
<dbReference type="InterPro" id="IPR001898">
    <property type="entry name" value="SLC13A/DASS"/>
</dbReference>
<feature type="transmembrane region" description="Helical" evidence="7">
    <location>
        <begin position="568"/>
        <end position="589"/>
    </location>
</feature>
<feature type="transmembrane region" description="Helical" evidence="7">
    <location>
        <begin position="305"/>
        <end position="329"/>
    </location>
</feature>
<feature type="transmembrane region" description="Helical" evidence="7">
    <location>
        <begin position="400"/>
        <end position="424"/>
    </location>
</feature>
<dbReference type="Proteomes" id="UP000694397">
    <property type="component" value="Chromosome 21"/>
</dbReference>
<keyword evidence="9" id="KW-1185">Reference proteome</keyword>
<keyword evidence="6" id="KW-0915">Sodium</keyword>
<gene>
    <name evidence="8" type="primary">SLC13A1</name>
    <name evidence="8" type="synonym">slc13a1</name>
</gene>
<feature type="transmembrane region" description="Helical" evidence="7">
    <location>
        <begin position="260"/>
        <end position="285"/>
    </location>
</feature>
<dbReference type="GeneTree" id="ENSGT01030000234550"/>
<feature type="transmembrane region" description="Helical" evidence="7">
    <location>
        <begin position="73"/>
        <end position="91"/>
    </location>
</feature>
<dbReference type="PANTHER" id="PTHR10283:SF65">
    <property type="entry name" value="SOLUTE CARRIER FAMILY 13 MEMBER 1"/>
    <property type="match status" value="1"/>
</dbReference>
<comment type="similarity">
    <text evidence="2">Belongs to the SLC13A/DASS transporter (TC 2.A.47) family. NADC subfamily.</text>
</comment>
<evidence type="ECO:0000256" key="1">
    <source>
        <dbReference type="ARBA" id="ARBA00004141"/>
    </source>
</evidence>
<dbReference type="PANTHER" id="PTHR10283">
    <property type="entry name" value="SOLUTE CARRIER FAMILY 13 MEMBER"/>
    <property type="match status" value="1"/>
</dbReference>
<keyword evidence="6" id="KW-0406">Ion transport</keyword>
<dbReference type="GO" id="GO:0005886">
    <property type="term" value="C:plasma membrane"/>
    <property type="evidence" value="ECO:0007669"/>
    <property type="project" value="TreeGrafter"/>
</dbReference>
<evidence type="ECO:0000256" key="6">
    <source>
        <dbReference type="ARBA" id="ARBA00023201"/>
    </source>
</evidence>
<keyword evidence="3 7" id="KW-0812">Transmembrane</keyword>